<evidence type="ECO:0000256" key="4">
    <source>
        <dbReference type="RuleBase" id="RU004453"/>
    </source>
</evidence>
<dbReference type="EMBL" id="CAUYUJ010014231">
    <property type="protein sequence ID" value="CAK0838553.1"/>
    <property type="molecule type" value="Genomic_DNA"/>
</dbReference>
<evidence type="ECO:0000313" key="8">
    <source>
        <dbReference type="Proteomes" id="UP001189429"/>
    </source>
</evidence>
<proteinExistence type="inferred from homology"/>
<keyword evidence="5" id="KW-0732">Signal</keyword>
<reference evidence="7" key="1">
    <citation type="submission" date="2023-10" db="EMBL/GenBank/DDBJ databases">
        <authorList>
            <person name="Chen Y."/>
            <person name="Shah S."/>
            <person name="Dougan E. K."/>
            <person name="Thang M."/>
            <person name="Chan C."/>
        </authorList>
    </citation>
    <scope>NUCLEOTIDE SEQUENCE [LARGE SCALE GENOMIC DNA]</scope>
</reference>
<dbReference type="PANTHER" id="PTHR46290:SF1">
    <property type="entry name" value="DI-N-ACETYLCHITOBIASE"/>
    <property type="match status" value="1"/>
</dbReference>
<feature type="domain" description="GH18" evidence="6">
    <location>
        <begin position="1"/>
        <end position="373"/>
    </location>
</feature>
<evidence type="ECO:0000259" key="6">
    <source>
        <dbReference type="PROSITE" id="PS51910"/>
    </source>
</evidence>
<dbReference type="InterPro" id="IPR001223">
    <property type="entry name" value="Glyco_hydro18_cat"/>
</dbReference>
<dbReference type="InterPro" id="IPR011583">
    <property type="entry name" value="Chitinase_II/V-like_cat"/>
</dbReference>
<gene>
    <name evidence="7" type="ORF">PCOR1329_LOCUS34481</name>
</gene>
<keyword evidence="1 3" id="KW-0378">Hydrolase</keyword>
<evidence type="ECO:0000256" key="5">
    <source>
        <dbReference type="SAM" id="SignalP"/>
    </source>
</evidence>
<dbReference type="SUPFAM" id="SSF51445">
    <property type="entry name" value="(Trans)glycosidases"/>
    <property type="match status" value="1"/>
</dbReference>
<keyword evidence="8" id="KW-1185">Reference proteome</keyword>
<evidence type="ECO:0000256" key="3">
    <source>
        <dbReference type="RuleBase" id="RU000489"/>
    </source>
</evidence>
<accession>A0ABN9T1C7</accession>
<dbReference type="Proteomes" id="UP001189429">
    <property type="component" value="Unassembled WGS sequence"/>
</dbReference>
<dbReference type="InterPro" id="IPR017853">
    <property type="entry name" value="GH"/>
</dbReference>
<dbReference type="Pfam" id="PF00704">
    <property type="entry name" value="Glyco_hydro_18"/>
    <property type="match status" value="1"/>
</dbReference>
<keyword evidence="2 3" id="KW-0326">Glycosidase</keyword>
<dbReference type="Gene3D" id="3.20.20.80">
    <property type="entry name" value="Glycosidases"/>
    <property type="match status" value="1"/>
</dbReference>
<comment type="similarity">
    <text evidence="4">Belongs to the glycosyl hydrolase 18 family.</text>
</comment>
<evidence type="ECO:0000313" key="7">
    <source>
        <dbReference type="EMBL" id="CAK0838553.1"/>
    </source>
</evidence>
<dbReference type="PROSITE" id="PS01095">
    <property type="entry name" value="GH18_1"/>
    <property type="match status" value="1"/>
</dbReference>
<dbReference type="PANTHER" id="PTHR46290">
    <property type="entry name" value="DI-N-ACETYLCHITOBIASE"/>
    <property type="match status" value="1"/>
</dbReference>
<feature type="chain" id="PRO_5045281010" description="GH18 domain-containing protein" evidence="5">
    <location>
        <begin position="20"/>
        <end position="384"/>
    </location>
</feature>
<dbReference type="InterPro" id="IPR001579">
    <property type="entry name" value="Glyco_hydro_18_chit_AS"/>
</dbReference>
<dbReference type="SMART" id="SM00636">
    <property type="entry name" value="Glyco_18"/>
    <property type="match status" value="1"/>
</dbReference>
<feature type="signal peptide" evidence="5">
    <location>
        <begin position="1"/>
        <end position="19"/>
    </location>
</feature>
<organism evidence="7 8">
    <name type="scientific">Prorocentrum cordatum</name>
    <dbReference type="NCBI Taxonomy" id="2364126"/>
    <lineage>
        <taxon>Eukaryota</taxon>
        <taxon>Sar</taxon>
        <taxon>Alveolata</taxon>
        <taxon>Dinophyceae</taxon>
        <taxon>Prorocentrales</taxon>
        <taxon>Prorocentraceae</taxon>
        <taxon>Prorocentrum</taxon>
    </lineage>
</organism>
<evidence type="ECO:0000256" key="2">
    <source>
        <dbReference type="ARBA" id="ARBA00023295"/>
    </source>
</evidence>
<sequence length="384" mass="41943">MRASLYLILALTLPRPVSAGEGYPGWETDQGCPCSNQSLCEPIHRVGPERVFAFHVGVAGNKDWTQYDWSQITTVCVFGALDPELLCHAHRVGARVTIGVDIGIASWRNASLVDAWIAEKVRKVQDGFLDGLNLDIEDSATDPDDVRALSSLSARTAEAMHKAVPGSQVTFDVPSGGMLNQGTCGTQYNRRYDFGALAAAMDFLVAMDYDSNAHYPSKCPTCFDANCGLPILEQGTRCYEKLGVPASKLVLAMPWYGYDYTCGPDDKPGDICRIQAAAQISYPGAAGLLLSSSIGGRHWAANTSTPYFYYRDRSSALHRVDYDDVDSLRIKYAYARTAGHRGVGMWTANSLNYTNVSEVSSFWEALKEFEPPPGEDDVANLAYV</sequence>
<comment type="caution">
    <text evidence="7">The sequence shown here is derived from an EMBL/GenBank/DDBJ whole genome shotgun (WGS) entry which is preliminary data.</text>
</comment>
<dbReference type="InterPro" id="IPR051887">
    <property type="entry name" value="GH18_Domain-Containing"/>
</dbReference>
<evidence type="ECO:0000256" key="1">
    <source>
        <dbReference type="ARBA" id="ARBA00022801"/>
    </source>
</evidence>
<name>A0ABN9T1C7_9DINO</name>
<protein>
    <recommendedName>
        <fullName evidence="6">GH18 domain-containing protein</fullName>
    </recommendedName>
</protein>
<dbReference type="PROSITE" id="PS51910">
    <property type="entry name" value="GH18_2"/>
    <property type="match status" value="1"/>
</dbReference>